<evidence type="ECO:0008006" key="3">
    <source>
        <dbReference type="Google" id="ProtNLM"/>
    </source>
</evidence>
<proteinExistence type="predicted"/>
<protein>
    <recommendedName>
        <fullName evidence="3">Reverse transcriptase/endonuclease</fullName>
    </recommendedName>
</protein>
<reference evidence="1 2" key="2">
    <citation type="journal article" date="2013" name="Genome Biol. Evol.">
        <title>Genome sequencing of Giardia lamblia genotypes A2 and B isolates (DH and GS) and comparative analysis with the genomes of genotypes A1 and E (WB and Pig).</title>
        <authorList>
            <person name="Adam R.D."/>
            <person name="Dahlstrom E.W."/>
            <person name="Martens C.A."/>
            <person name="Bruno D.P."/>
            <person name="Barbian K.D."/>
            <person name="Ricklefs S.M."/>
            <person name="Hernandez M.M."/>
            <person name="Narla N.P."/>
            <person name="Patel R.B."/>
            <person name="Porcella S.F."/>
            <person name="Nash T.E."/>
        </authorList>
    </citation>
    <scope>NUCLEOTIDE SEQUENCE [LARGE SCALE GENOMIC DNA]</scope>
    <source>
        <strain evidence="1 2">GS</strain>
    </source>
</reference>
<gene>
    <name evidence="1" type="ORF">GSB_154557</name>
</gene>
<organism evidence="1 2">
    <name type="scientific">Giardia intestinalis</name>
    <name type="common">Giardia lamblia</name>
    <dbReference type="NCBI Taxonomy" id="5741"/>
    <lineage>
        <taxon>Eukaryota</taxon>
        <taxon>Metamonada</taxon>
        <taxon>Diplomonadida</taxon>
        <taxon>Hexamitidae</taxon>
        <taxon>Giardiinae</taxon>
        <taxon>Giardia</taxon>
    </lineage>
</organism>
<dbReference type="VEuPathDB" id="GiardiaDB:DHA2_154256"/>
<evidence type="ECO:0000313" key="1">
    <source>
        <dbReference type="EMBL" id="ESU40605.1"/>
    </source>
</evidence>
<dbReference type="EMBL" id="AHHH01000198">
    <property type="protein sequence ID" value="ESU40605.1"/>
    <property type="molecule type" value="Genomic_DNA"/>
</dbReference>
<sequence>MSEDHILNCRQTHLYRVMRHDAIVCWLYDHLVSRKKYIVIHEQKTWVEQAKADQKPNIFLPDCNQAVDVGVVQPRALNSYYKSKIDAYGKRTLPIIIGTNGVLHEKSKKHFQDFGVDIPRFMAYAVFIIEYQHHKTTADYMTGPAEAGTAGRQSPCHACRPLAVLQSLNAQEADGGVILVTLIASCASREASRHSAPGPALSHILILTLLLGA</sequence>
<evidence type="ECO:0000313" key="2">
    <source>
        <dbReference type="Proteomes" id="UP000018040"/>
    </source>
</evidence>
<dbReference type="Proteomes" id="UP000018040">
    <property type="component" value="Unassembled WGS sequence"/>
</dbReference>
<dbReference type="VEuPathDB" id="GiardiaDB:QR46_4993"/>
<name>V6TUB0_GIAIN</name>
<comment type="caution">
    <text evidence="1">The sequence shown here is derived from an EMBL/GenBank/DDBJ whole genome shotgun (WGS) entry which is preliminary data.</text>
</comment>
<reference evidence="2" key="1">
    <citation type="submission" date="2012-02" db="EMBL/GenBank/DDBJ databases">
        <title>Genome sequencing of Giardia lamblia Genotypes A2 and B isolates (DH and GS) and comparative analysis with the genomes of Genotypes A1 and E (WB and Pig).</title>
        <authorList>
            <person name="Adam R."/>
            <person name="Dahlstrom E."/>
            <person name="Martens C."/>
            <person name="Bruno D."/>
            <person name="Barbian K."/>
            <person name="Porcella S.F."/>
            <person name="Nash T."/>
        </authorList>
    </citation>
    <scope>NUCLEOTIDE SEQUENCE</scope>
    <source>
        <strain evidence="2">GS</strain>
    </source>
</reference>
<accession>V6TUB0</accession>
<dbReference type="AlphaFoldDB" id="V6TUB0"/>
<dbReference type="OrthoDB" id="10392383at2759"/>